<dbReference type="NCBIfam" id="NF009905">
    <property type="entry name" value="PRK13368.1"/>
    <property type="match status" value="1"/>
</dbReference>
<dbReference type="Pfam" id="PF02348">
    <property type="entry name" value="CTP_transf_3"/>
    <property type="match status" value="1"/>
</dbReference>
<proteinExistence type="inferred from homology"/>
<dbReference type="InterPro" id="IPR004528">
    <property type="entry name" value="KdsB"/>
</dbReference>
<accession>A0ABV7RKW2</accession>
<dbReference type="InterPro" id="IPR029044">
    <property type="entry name" value="Nucleotide-diphossugar_trans"/>
</dbReference>
<comment type="function">
    <text evidence="4">Activates KDO (a required 8-carbon sugar) for incorporation into bacterial lipopolysaccharide in Gram-negative bacteria.</text>
</comment>
<dbReference type="InterPro" id="IPR003329">
    <property type="entry name" value="Cytidylyl_trans"/>
</dbReference>
<dbReference type="NCBIfam" id="NF003950">
    <property type="entry name" value="PRK05450.1-3"/>
    <property type="match status" value="1"/>
</dbReference>
<dbReference type="NCBIfam" id="TIGR00466">
    <property type="entry name" value="kdsB"/>
    <property type="match status" value="1"/>
</dbReference>
<keyword evidence="2 4" id="KW-0548">Nucleotidyltransferase</keyword>
<comment type="similarity">
    <text evidence="4">Belongs to the KdsB family.</text>
</comment>
<dbReference type="PANTHER" id="PTHR42866">
    <property type="entry name" value="3-DEOXY-MANNO-OCTULOSONATE CYTIDYLYLTRANSFERASE"/>
    <property type="match status" value="1"/>
</dbReference>
<dbReference type="EC" id="2.7.7.38" evidence="4"/>
<dbReference type="Proteomes" id="UP001595741">
    <property type="component" value="Unassembled WGS sequence"/>
</dbReference>
<name>A0ABV7RKW2_9NEIS</name>
<comment type="caution">
    <text evidence="5">The sequence shown here is derived from an EMBL/GenBank/DDBJ whole genome shotgun (WGS) entry which is preliminary data.</text>
</comment>
<evidence type="ECO:0000313" key="5">
    <source>
        <dbReference type="EMBL" id="MFC3534047.1"/>
    </source>
</evidence>
<evidence type="ECO:0000256" key="2">
    <source>
        <dbReference type="ARBA" id="ARBA00022695"/>
    </source>
</evidence>
<gene>
    <name evidence="4 5" type="primary">kdsB</name>
    <name evidence="5" type="ORF">ACFOLG_17920</name>
</gene>
<protein>
    <recommendedName>
        <fullName evidence="4">3-deoxy-manno-octulosonate cytidylyltransferase</fullName>
        <ecNumber evidence="4">2.7.7.38</ecNumber>
    </recommendedName>
    <alternativeName>
        <fullName evidence="4">CMP-2-keto-3-deoxyoctulosonic acid synthase</fullName>
        <shortName evidence="4">CKS</shortName>
        <shortName evidence="4">CMP-KDO synthase</shortName>
    </alternativeName>
</protein>
<keyword evidence="4" id="KW-0963">Cytoplasm</keyword>
<dbReference type="SUPFAM" id="SSF53448">
    <property type="entry name" value="Nucleotide-diphospho-sugar transferases"/>
    <property type="match status" value="1"/>
</dbReference>
<comment type="pathway">
    <text evidence="4">Nucleotide-sugar biosynthesis; CMP-3-deoxy-D-manno-octulosonate biosynthesis; CMP-3-deoxy-D-manno-octulosonate from 3-deoxy-D-manno-octulosonate and CTP: step 1/1.</text>
</comment>
<comment type="catalytic activity">
    <reaction evidence="4">
        <text>3-deoxy-alpha-D-manno-oct-2-ulosonate + CTP = CMP-3-deoxy-beta-D-manno-octulosonate + diphosphate</text>
        <dbReference type="Rhea" id="RHEA:23448"/>
        <dbReference type="ChEBI" id="CHEBI:33019"/>
        <dbReference type="ChEBI" id="CHEBI:37563"/>
        <dbReference type="ChEBI" id="CHEBI:85986"/>
        <dbReference type="ChEBI" id="CHEBI:85987"/>
        <dbReference type="EC" id="2.7.7.38"/>
    </reaction>
</comment>
<keyword evidence="3 4" id="KW-0448">Lipopolysaccharide biosynthesis</keyword>
<evidence type="ECO:0000256" key="3">
    <source>
        <dbReference type="ARBA" id="ARBA00022985"/>
    </source>
</evidence>
<dbReference type="RefSeq" id="WP_386094685.1">
    <property type="nucleotide sequence ID" value="NZ_JBHRXN010000036.1"/>
</dbReference>
<sequence>MTGFLVVIPARLSSSRLPEKPLADIGGKPMVVRVAERARLSAAKRVVVATDHPRILAVCEQYGVEAVLTRADHPSGTDRLAEVASLLALPDDAVVVNVQGDEPLIEPALIDRLAALLGESRAPMATLAHDIHSAADMFNPNVVKVVLDKQGHALYFSRAPIPFARDAFATSKESLPAGLPVYRHIGMYAYRASLLHTYSQLAPAPLEQFEALEQLRMLWHGHAIAVECVADAPAAGVDTPEDLERVRAVVAGYTA</sequence>
<evidence type="ECO:0000313" key="6">
    <source>
        <dbReference type="Proteomes" id="UP001595741"/>
    </source>
</evidence>
<dbReference type="HAMAP" id="MF_00057">
    <property type="entry name" value="KdsB"/>
    <property type="match status" value="1"/>
</dbReference>
<dbReference type="EMBL" id="JBHRXN010000036">
    <property type="protein sequence ID" value="MFC3534047.1"/>
    <property type="molecule type" value="Genomic_DNA"/>
</dbReference>
<evidence type="ECO:0000256" key="1">
    <source>
        <dbReference type="ARBA" id="ARBA00022679"/>
    </source>
</evidence>
<evidence type="ECO:0000256" key="4">
    <source>
        <dbReference type="HAMAP-Rule" id="MF_00057"/>
    </source>
</evidence>
<dbReference type="Gene3D" id="3.90.550.10">
    <property type="entry name" value="Spore Coat Polysaccharide Biosynthesis Protein SpsA, Chain A"/>
    <property type="match status" value="1"/>
</dbReference>
<dbReference type="PANTHER" id="PTHR42866:SF2">
    <property type="entry name" value="3-DEOXY-MANNO-OCTULOSONATE CYTIDYLYLTRANSFERASE, MITOCHONDRIAL"/>
    <property type="match status" value="1"/>
</dbReference>
<organism evidence="5 6">
    <name type="scientific">Vogesella facilis</name>
    <dbReference type="NCBI Taxonomy" id="1655232"/>
    <lineage>
        <taxon>Bacteria</taxon>
        <taxon>Pseudomonadati</taxon>
        <taxon>Pseudomonadota</taxon>
        <taxon>Betaproteobacteria</taxon>
        <taxon>Neisseriales</taxon>
        <taxon>Chromobacteriaceae</taxon>
        <taxon>Vogesella</taxon>
    </lineage>
</organism>
<dbReference type="GO" id="GO:0008690">
    <property type="term" value="F:3-deoxy-manno-octulosonate cytidylyltransferase activity"/>
    <property type="evidence" value="ECO:0007669"/>
    <property type="project" value="UniProtKB-EC"/>
</dbReference>
<comment type="subcellular location">
    <subcellularLocation>
        <location evidence="4">Cytoplasm</location>
    </subcellularLocation>
</comment>
<dbReference type="NCBIfam" id="NF003952">
    <property type="entry name" value="PRK05450.1-5"/>
    <property type="match status" value="1"/>
</dbReference>
<dbReference type="CDD" id="cd02517">
    <property type="entry name" value="CMP-KDO-Synthetase"/>
    <property type="match status" value="1"/>
</dbReference>
<reference evidence="6" key="1">
    <citation type="journal article" date="2019" name="Int. J. Syst. Evol. Microbiol.">
        <title>The Global Catalogue of Microorganisms (GCM) 10K type strain sequencing project: providing services to taxonomists for standard genome sequencing and annotation.</title>
        <authorList>
            <consortium name="The Broad Institute Genomics Platform"/>
            <consortium name="The Broad Institute Genome Sequencing Center for Infectious Disease"/>
            <person name="Wu L."/>
            <person name="Ma J."/>
        </authorList>
    </citation>
    <scope>NUCLEOTIDE SEQUENCE [LARGE SCALE GENOMIC DNA]</scope>
    <source>
        <strain evidence="6">KCTC 42742</strain>
    </source>
</reference>
<keyword evidence="1 4" id="KW-0808">Transferase</keyword>
<keyword evidence="6" id="KW-1185">Reference proteome</keyword>